<evidence type="ECO:0000256" key="5">
    <source>
        <dbReference type="ARBA" id="ARBA00023146"/>
    </source>
</evidence>
<comment type="subunit">
    <text evidence="7">Homodimer.</text>
</comment>
<dbReference type="PANTHER" id="PTHR43707:SF1">
    <property type="entry name" value="HISTIDINE--TRNA LIGASE, MITOCHONDRIAL-RELATED"/>
    <property type="match status" value="1"/>
</dbReference>
<proteinExistence type="inferred from homology"/>
<dbReference type="HAMAP" id="MF_00127">
    <property type="entry name" value="His_tRNA_synth"/>
    <property type="match status" value="1"/>
</dbReference>
<evidence type="ECO:0000256" key="7">
    <source>
        <dbReference type="HAMAP-Rule" id="MF_00127"/>
    </source>
</evidence>
<keyword evidence="4 7" id="KW-0067">ATP-binding</keyword>
<evidence type="ECO:0000259" key="8">
    <source>
        <dbReference type="PROSITE" id="PS50862"/>
    </source>
</evidence>
<reference evidence="9" key="1">
    <citation type="submission" date="2022-07" db="EMBL/GenBank/DDBJ databases">
        <authorList>
            <person name="Jung M.-Y."/>
            <person name="Lee M."/>
        </authorList>
    </citation>
    <scope>NUCLEOTIDE SEQUENCE</scope>
    <source>
        <strain evidence="9">S8</strain>
    </source>
</reference>
<evidence type="ECO:0000256" key="2">
    <source>
        <dbReference type="ARBA" id="ARBA00022490"/>
    </source>
</evidence>
<comment type="caution">
    <text evidence="9">The sequence shown here is derived from an EMBL/GenBank/DDBJ whole genome shotgun (WGS) entry which is preliminary data.</text>
</comment>
<reference evidence="9" key="3">
    <citation type="journal article" date="2023" name="Microbiol. Resour. Announc.">
        <title>Draft Genome Sequence of Granulicatella sp. Strain S8, Isolated from a Marine Fish, Seriola quinqueradiata.</title>
        <authorList>
            <person name="Lee M."/>
            <person name="Farooq A."/>
            <person name="Jeong J.B."/>
            <person name="Jung M.Y."/>
        </authorList>
    </citation>
    <scope>NUCLEOTIDE SEQUENCE</scope>
    <source>
        <strain evidence="9">S8</strain>
    </source>
</reference>
<keyword evidence="5 7" id="KW-0030">Aminoacyl-tRNA synthetase</keyword>
<dbReference type="InterPro" id="IPR015807">
    <property type="entry name" value="His-tRNA-ligase"/>
</dbReference>
<evidence type="ECO:0000313" key="9">
    <source>
        <dbReference type="EMBL" id="MCQ9209025.1"/>
    </source>
</evidence>
<evidence type="ECO:0000313" key="10">
    <source>
        <dbReference type="Proteomes" id="UP001059480"/>
    </source>
</evidence>
<evidence type="ECO:0000256" key="1">
    <source>
        <dbReference type="ARBA" id="ARBA00008226"/>
    </source>
</evidence>
<comment type="subcellular location">
    <subcellularLocation>
        <location evidence="7">Cytoplasm</location>
    </subcellularLocation>
</comment>
<dbReference type="Gene3D" id="3.30.930.10">
    <property type="entry name" value="Bira Bifunctional Protein, Domain 2"/>
    <property type="match status" value="1"/>
</dbReference>
<evidence type="ECO:0000256" key="4">
    <source>
        <dbReference type="ARBA" id="ARBA00022840"/>
    </source>
</evidence>
<evidence type="ECO:0000256" key="3">
    <source>
        <dbReference type="ARBA" id="ARBA00022741"/>
    </source>
</evidence>
<dbReference type="PIRSF" id="PIRSF001549">
    <property type="entry name" value="His-tRNA_synth"/>
    <property type="match status" value="1"/>
</dbReference>
<protein>
    <recommendedName>
        <fullName evidence="7">Histidine--tRNA ligase</fullName>
        <ecNumber evidence="7">6.1.1.21</ecNumber>
    </recommendedName>
    <alternativeName>
        <fullName evidence="7">Histidyl-tRNA synthetase</fullName>
        <shortName evidence="7">HisRS</shortName>
    </alternativeName>
</protein>
<keyword evidence="7 9" id="KW-0436">Ligase</keyword>
<dbReference type="SUPFAM" id="SSF55681">
    <property type="entry name" value="Class II aaRS and biotin synthetases"/>
    <property type="match status" value="1"/>
</dbReference>
<dbReference type="SUPFAM" id="SSF52954">
    <property type="entry name" value="Class II aaRS ABD-related"/>
    <property type="match status" value="1"/>
</dbReference>
<comment type="catalytic activity">
    <reaction evidence="6 7">
        <text>tRNA(His) + L-histidine + ATP = L-histidyl-tRNA(His) + AMP + diphosphate + H(+)</text>
        <dbReference type="Rhea" id="RHEA:17313"/>
        <dbReference type="Rhea" id="RHEA-COMP:9665"/>
        <dbReference type="Rhea" id="RHEA-COMP:9689"/>
        <dbReference type="ChEBI" id="CHEBI:15378"/>
        <dbReference type="ChEBI" id="CHEBI:30616"/>
        <dbReference type="ChEBI" id="CHEBI:33019"/>
        <dbReference type="ChEBI" id="CHEBI:57595"/>
        <dbReference type="ChEBI" id="CHEBI:78442"/>
        <dbReference type="ChEBI" id="CHEBI:78527"/>
        <dbReference type="ChEBI" id="CHEBI:456215"/>
        <dbReference type="EC" id="6.1.1.21"/>
    </reaction>
</comment>
<dbReference type="InterPro" id="IPR036621">
    <property type="entry name" value="Anticodon-bd_dom_sf"/>
</dbReference>
<keyword evidence="3 7" id="KW-0547">Nucleotide-binding</keyword>
<dbReference type="RefSeq" id="WP_256944141.1">
    <property type="nucleotide sequence ID" value="NZ_JANHNZ010000001.1"/>
</dbReference>
<dbReference type="InterPro" id="IPR045864">
    <property type="entry name" value="aa-tRNA-synth_II/BPL/LPL"/>
</dbReference>
<dbReference type="NCBIfam" id="TIGR00442">
    <property type="entry name" value="hisS"/>
    <property type="match status" value="1"/>
</dbReference>
<dbReference type="CDD" id="cd00773">
    <property type="entry name" value="HisRS-like_core"/>
    <property type="match status" value="1"/>
</dbReference>
<dbReference type="EC" id="6.1.1.21" evidence="7"/>
<dbReference type="EMBL" id="JANHNZ010000001">
    <property type="protein sequence ID" value="MCQ9209025.1"/>
    <property type="molecule type" value="Genomic_DNA"/>
</dbReference>
<feature type="domain" description="Aminoacyl-transfer RNA synthetases class-II family profile" evidence="8">
    <location>
        <begin position="7"/>
        <end position="325"/>
    </location>
</feature>
<dbReference type="Pfam" id="PF03129">
    <property type="entry name" value="HGTP_anticodon"/>
    <property type="match status" value="1"/>
</dbReference>
<dbReference type="Gene3D" id="3.40.50.800">
    <property type="entry name" value="Anticodon-binding domain"/>
    <property type="match status" value="1"/>
</dbReference>
<name>A0ABT1WKA6_9LACT</name>
<organism evidence="9 10">
    <name type="scientific">Granulicatella seriolae</name>
    <dbReference type="NCBI Taxonomy" id="2967226"/>
    <lineage>
        <taxon>Bacteria</taxon>
        <taxon>Bacillati</taxon>
        <taxon>Bacillota</taxon>
        <taxon>Bacilli</taxon>
        <taxon>Lactobacillales</taxon>
        <taxon>Carnobacteriaceae</taxon>
        <taxon>Granulicatella</taxon>
    </lineage>
</organism>
<dbReference type="Pfam" id="PF13393">
    <property type="entry name" value="tRNA-synt_His"/>
    <property type="match status" value="1"/>
</dbReference>
<dbReference type="Proteomes" id="UP001059480">
    <property type="component" value="Unassembled WGS sequence"/>
</dbReference>
<keyword evidence="10" id="KW-1185">Reference proteome</keyword>
<dbReference type="GO" id="GO:0004821">
    <property type="term" value="F:histidine-tRNA ligase activity"/>
    <property type="evidence" value="ECO:0007669"/>
    <property type="project" value="UniProtKB-EC"/>
</dbReference>
<evidence type="ECO:0000256" key="6">
    <source>
        <dbReference type="ARBA" id="ARBA00047639"/>
    </source>
</evidence>
<dbReference type="InterPro" id="IPR041715">
    <property type="entry name" value="HisRS-like_core"/>
</dbReference>
<gene>
    <name evidence="7 9" type="primary">hisS</name>
    <name evidence="9" type="ORF">NPA36_00390</name>
</gene>
<accession>A0ABT1WKA6</accession>
<dbReference type="PROSITE" id="PS50862">
    <property type="entry name" value="AA_TRNA_LIGASE_II"/>
    <property type="match status" value="1"/>
</dbReference>
<dbReference type="InterPro" id="IPR004154">
    <property type="entry name" value="Anticodon-bd"/>
</dbReference>
<keyword evidence="7" id="KW-0648">Protein biosynthesis</keyword>
<keyword evidence="2 7" id="KW-0963">Cytoplasm</keyword>
<sequence length="437" mass="50180">MIQRPKGTADLLPEDTRIWQYIEETTRILMNDYRFAEMRTPIFESYDLFARGVGNSTDIVSKEMYDFYDKGERHMALKPEGTASIVRSFVENKLFGPEHKKPYKVYYMSPMFRYERPQSGRSRQFHQIGVEVFGSTNPAIDAETIALAWDLLTELGLEKIKLVINSLGQPSDRQRYRQALIDYLEPLSDQLSRDSKERLHKNPLRVLDSKDKKDQELVKDAPSILDFLSEESAKHFETVQSYLKALNIPYEIDANMVRGLDYYQETIFEIMTDSAAFGAQATICGGGRYDGLVQDLDGPETPGFGFGMGMERLVMLIKDEGIDIPSTDDLDVFVIGLGQETNEEVFSMVQALRQQGFSADRDYFDRKIKAQFKQAQKYEAKAILTIGQEEIEKQTANLKIVKNEKVIPVSFEDLKTDFETIFRQATMDTRAIDEYFS</sequence>
<comment type="similarity">
    <text evidence="1 7">Belongs to the class-II aminoacyl-tRNA synthetase family.</text>
</comment>
<dbReference type="InterPro" id="IPR004516">
    <property type="entry name" value="HisRS/HisZ"/>
</dbReference>
<reference evidence="9" key="2">
    <citation type="journal article" date="2023" name="Curr. Microbiol.">
        <title>Granulicatella seriolae sp. nov., a Novel Facultative Anaerobe Isolated from Yellowtail Marine Fish.</title>
        <authorList>
            <person name="Lee M."/>
            <person name="Choi Y.J."/>
            <person name="Farooq A."/>
            <person name="Jeong J.B."/>
            <person name="Jung M.Y."/>
        </authorList>
    </citation>
    <scope>NUCLEOTIDE SEQUENCE</scope>
    <source>
        <strain evidence="9">S8</strain>
    </source>
</reference>
<dbReference type="PANTHER" id="PTHR43707">
    <property type="entry name" value="HISTIDYL-TRNA SYNTHETASE"/>
    <property type="match status" value="1"/>
</dbReference>
<dbReference type="InterPro" id="IPR006195">
    <property type="entry name" value="aa-tRNA-synth_II"/>
</dbReference>